<keyword evidence="1" id="KW-0732">Signal</keyword>
<dbReference type="Proteomes" id="UP001497457">
    <property type="component" value="Chromosome 23rd"/>
</dbReference>
<dbReference type="PROSITE" id="PS51257">
    <property type="entry name" value="PROKAR_LIPOPROTEIN"/>
    <property type="match status" value="1"/>
</dbReference>
<proteinExistence type="predicted"/>
<protein>
    <submittedName>
        <fullName evidence="2">Uncharacterized protein</fullName>
    </submittedName>
</protein>
<dbReference type="EMBL" id="OZ075133">
    <property type="protein sequence ID" value="CAL4987243.1"/>
    <property type="molecule type" value="Genomic_DNA"/>
</dbReference>
<evidence type="ECO:0000313" key="3">
    <source>
        <dbReference type="Proteomes" id="UP001497457"/>
    </source>
</evidence>
<gene>
    <name evidence="2" type="ORF">URODEC1_LOCUS58733</name>
</gene>
<feature type="chain" id="PRO_5044814314" evidence="1">
    <location>
        <begin position="36"/>
        <end position="103"/>
    </location>
</feature>
<sequence length="103" mass="11267">MALVRISTARLVYSTTALFLALAIMLSCTSSFCQAGNCGGKPCGPPPPLELKLPCFEPRQQRRCSAAKCPRVCAENGIKGCKDAYCERKVIPYKCCCPHYYVV</sequence>
<evidence type="ECO:0000256" key="1">
    <source>
        <dbReference type="SAM" id="SignalP"/>
    </source>
</evidence>
<accession>A0ABC9AY90</accession>
<evidence type="ECO:0000313" key="2">
    <source>
        <dbReference type="EMBL" id="CAL4987243.1"/>
    </source>
</evidence>
<feature type="signal peptide" evidence="1">
    <location>
        <begin position="1"/>
        <end position="35"/>
    </location>
</feature>
<reference evidence="2" key="1">
    <citation type="submission" date="2024-10" db="EMBL/GenBank/DDBJ databases">
        <authorList>
            <person name="Ryan C."/>
        </authorList>
    </citation>
    <scope>NUCLEOTIDE SEQUENCE [LARGE SCALE GENOMIC DNA]</scope>
</reference>
<dbReference type="AlphaFoldDB" id="A0ABC9AY90"/>
<keyword evidence="3" id="KW-1185">Reference proteome</keyword>
<organism evidence="2 3">
    <name type="scientific">Urochloa decumbens</name>
    <dbReference type="NCBI Taxonomy" id="240449"/>
    <lineage>
        <taxon>Eukaryota</taxon>
        <taxon>Viridiplantae</taxon>
        <taxon>Streptophyta</taxon>
        <taxon>Embryophyta</taxon>
        <taxon>Tracheophyta</taxon>
        <taxon>Spermatophyta</taxon>
        <taxon>Magnoliopsida</taxon>
        <taxon>Liliopsida</taxon>
        <taxon>Poales</taxon>
        <taxon>Poaceae</taxon>
        <taxon>PACMAD clade</taxon>
        <taxon>Panicoideae</taxon>
        <taxon>Panicodae</taxon>
        <taxon>Paniceae</taxon>
        <taxon>Melinidinae</taxon>
        <taxon>Urochloa</taxon>
    </lineage>
</organism>
<name>A0ABC9AY90_9POAL</name>